<sequence length="44" mass="5007">MTGAFIAQAAWAPRRDRSGSAPRSVVLRFEIGPVPRRDRRVREN</sequence>
<reference evidence="1 2" key="1">
    <citation type="submission" date="2012-05" db="EMBL/GenBank/DDBJ databases">
        <authorList>
            <person name="Harkins D.M."/>
            <person name="Madupu R."/>
            <person name="Durkin A.S."/>
            <person name="Torralba M."/>
            <person name="Methe B."/>
            <person name="Sutton G.G."/>
            <person name="Nelson K.E."/>
        </authorList>
    </citation>
    <scope>NUCLEOTIDE SEQUENCE [LARGE SCALE GENOMIC DNA]</scope>
    <source>
        <strain evidence="1 2">F0489</strain>
    </source>
</reference>
<keyword evidence="2" id="KW-1185">Reference proteome</keyword>
<dbReference type="Proteomes" id="UP000002941">
    <property type="component" value="Unassembled WGS sequence"/>
</dbReference>
<dbReference type="EMBL" id="AKFT01000085">
    <property type="protein sequence ID" value="EJF46014.1"/>
    <property type="molecule type" value="Genomic_DNA"/>
</dbReference>
<evidence type="ECO:0000313" key="1">
    <source>
        <dbReference type="EMBL" id="EJF46014.1"/>
    </source>
</evidence>
<protein>
    <submittedName>
        <fullName evidence="1">Uncharacterized protein</fullName>
    </submittedName>
</protein>
<evidence type="ECO:0000313" key="2">
    <source>
        <dbReference type="Proteomes" id="UP000002941"/>
    </source>
</evidence>
<dbReference type="AlphaFoldDB" id="J0NG17"/>
<name>J0NG17_9ACTO</name>
<gene>
    <name evidence="1" type="ORF">HMPREF1318_0972</name>
</gene>
<proteinExistence type="predicted"/>
<accession>J0NG17</accession>
<organism evidence="1 2">
    <name type="scientific">Actinomyces massiliensis F0489</name>
    <dbReference type="NCBI Taxonomy" id="1125718"/>
    <lineage>
        <taxon>Bacteria</taxon>
        <taxon>Bacillati</taxon>
        <taxon>Actinomycetota</taxon>
        <taxon>Actinomycetes</taxon>
        <taxon>Actinomycetales</taxon>
        <taxon>Actinomycetaceae</taxon>
        <taxon>Actinomyces</taxon>
    </lineage>
</organism>
<comment type="caution">
    <text evidence="1">The sequence shown here is derived from an EMBL/GenBank/DDBJ whole genome shotgun (WGS) entry which is preliminary data.</text>
</comment>